<dbReference type="Gene3D" id="3.40.50.150">
    <property type="entry name" value="Vaccinia Virus protein VP39"/>
    <property type="match status" value="1"/>
</dbReference>
<dbReference type="PANTHER" id="PTHR43861">
    <property type="entry name" value="TRANS-ACONITATE 2-METHYLTRANSFERASE-RELATED"/>
    <property type="match status" value="1"/>
</dbReference>
<dbReference type="CDD" id="cd02440">
    <property type="entry name" value="AdoMet_MTases"/>
    <property type="match status" value="1"/>
</dbReference>
<name>K6WUK7_9MICO</name>
<dbReference type="EMBL" id="BAHD01000073">
    <property type="protein sequence ID" value="GAB97521.1"/>
    <property type="molecule type" value="Genomic_DNA"/>
</dbReference>
<evidence type="ECO:0000313" key="3">
    <source>
        <dbReference type="EMBL" id="GAB97521.1"/>
    </source>
</evidence>
<evidence type="ECO:0008006" key="5">
    <source>
        <dbReference type="Google" id="ProtNLM"/>
    </source>
</evidence>
<dbReference type="Pfam" id="PF13489">
    <property type="entry name" value="Methyltransf_23"/>
    <property type="match status" value="1"/>
</dbReference>
<dbReference type="GO" id="GO:0016740">
    <property type="term" value="F:transferase activity"/>
    <property type="evidence" value="ECO:0007669"/>
    <property type="project" value="UniProtKB-KW"/>
</dbReference>
<reference evidence="3 4" key="1">
    <citation type="submission" date="2012-08" db="EMBL/GenBank/DDBJ databases">
        <title>Whole genome shotgun sequence of Kineosphaera limosa NBRC 100340.</title>
        <authorList>
            <person name="Yoshida I."/>
            <person name="Isaki S."/>
            <person name="Hosoyama A."/>
            <person name="Tsuchikane K."/>
            <person name="Katsumata H."/>
            <person name="Ando Y."/>
            <person name="Ohji S."/>
            <person name="Hamada M."/>
            <person name="Tamura T."/>
            <person name="Yamazoe A."/>
            <person name="Yamazaki S."/>
            <person name="Fujita N."/>
        </authorList>
    </citation>
    <scope>NUCLEOTIDE SEQUENCE [LARGE SCALE GENOMIC DNA]</scope>
    <source>
        <strain evidence="3 4">NBRC 100340</strain>
    </source>
</reference>
<gene>
    <name evidence="3" type="ORF">KILIM_073_00010</name>
</gene>
<feature type="compositionally biased region" description="Basic and acidic residues" evidence="2">
    <location>
        <begin position="25"/>
        <end position="53"/>
    </location>
</feature>
<dbReference type="eggNOG" id="COG2226">
    <property type="taxonomic scope" value="Bacteria"/>
</dbReference>
<evidence type="ECO:0000313" key="4">
    <source>
        <dbReference type="Proteomes" id="UP000008366"/>
    </source>
</evidence>
<keyword evidence="1" id="KW-0808">Transferase</keyword>
<proteinExistence type="predicted"/>
<organism evidence="3 4">
    <name type="scientific">Kineosphaera limosa NBRC 100340</name>
    <dbReference type="NCBI Taxonomy" id="1184609"/>
    <lineage>
        <taxon>Bacteria</taxon>
        <taxon>Bacillati</taxon>
        <taxon>Actinomycetota</taxon>
        <taxon>Actinomycetes</taxon>
        <taxon>Micrococcales</taxon>
        <taxon>Dermatophilaceae</taxon>
        <taxon>Kineosphaera</taxon>
    </lineage>
</organism>
<keyword evidence="4" id="KW-1185">Reference proteome</keyword>
<dbReference type="STRING" id="1184609.KILIM_073_00010"/>
<dbReference type="AlphaFoldDB" id="K6WUK7"/>
<dbReference type="InterPro" id="IPR029063">
    <property type="entry name" value="SAM-dependent_MTases_sf"/>
</dbReference>
<feature type="region of interest" description="Disordered" evidence="2">
    <location>
        <begin position="1"/>
        <end position="53"/>
    </location>
</feature>
<evidence type="ECO:0000256" key="2">
    <source>
        <dbReference type="SAM" id="MobiDB-lite"/>
    </source>
</evidence>
<sequence>MEWRPVEAVPRATMGEDAGVTTADHAPHEHSQGDLRPGHDSHADQGPDGLDRFSDLAATWDERPGTLERATSVAAAVRAAVPLSSSTCVLEIGGGTGLLSRMLADEIGTAVITDVAPGMVSTATRVLDDPRYAGWRAEMFDVERDALPTQRYDLVLSMLALHHMGDIATVLGRIFELVAPGGHAALADLEHDADGGFHRHVHNFHGHHGFTREALVSGLERAGFVDVTVDVAGHDTKEVDGEPRRFPILLAVGRRP</sequence>
<accession>K6WUK7</accession>
<dbReference type="SUPFAM" id="SSF53335">
    <property type="entry name" value="S-adenosyl-L-methionine-dependent methyltransferases"/>
    <property type="match status" value="1"/>
</dbReference>
<comment type="caution">
    <text evidence="3">The sequence shown here is derived from an EMBL/GenBank/DDBJ whole genome shotgun (WGS) entry which is preliminary data.</text>
</comment>
<evidence type="ECO:0000256" key="1">
    <source>
        <dbReference type="ARBA" id="ARBA00022679"/>
    </source>
</evidence>
<dbReference type="Proteomes" id="UP000008366">
    <property type="component" value="Unassembled WGS sequence"/>
</dbReference>
<dbReference type="PANTHER" id="PTHR43861:SF3">
    <property type="entry name" value="PUTATIVE (AFU_ORTHOLOGUE AFUA_2G14390)-RELATED"/>
    <property type="match status" value="1"/>
</dbReference>
<protein>
    <recommendedName>
        <fullName evidence="5">Methyltransferase</fullName>
    </recommendedName>
</protein>